<gene>
    <name evidence="7" type="ORF">COT92_01180</name>
</gene>
<sequence length="884" mass="99073">MPELKYKKTNRGWSLSAQTGKSLLRFSGDFNETRIILEKLDNFFEKTTLAMLWLLVFLGLTAFGLNAYFGLQNKAWLFWLTPSIYNIIFWTAAFFACYLWAKNKQAAMEAKHLNILHYEENKNRLKETTVDIYRLFNKEAKITWNNAISFAKQRQQNTKKLLNTNKKESPVEVIASDLILSLLARPSIQLAFLRLGTNFEDIGTLVKNHSLLSPCSPSFELQRLPFVAFAESLKLHNKNIDPLMLLCALSIDLPEDHILKAIFFNIDLSTEKLEILASWIFNLDLLSQEIKIFKKLAKFKPENEINRGLTSVPTYYLDQYSHDLTWDAKHGNLPISLGRAPDLNEIFKLLNEGRKNLLIKGEAGTGRTTVINELAFKMVSEQVPKILQDKRLVRLEVSGILGSGRRAETIFIDALKEAVSSGNIVLVIEEIHMLGKTVSSSGLSLAELLVDFLQNHGLMVIGTTTVENHSDYLHDLANFDDVFTSYELAPLTKDGIILACCVRATLLEYRQKCFFRYSAIEQAVELTDIYLKNLGQPQKAISVLVEAATRGKNNNQKIIGAKEIENIISKKTHVPAHTFGKNEAEKLLSLEKTLGQFIVGQTAAVEAVAEGLRRARSGLTNGSRPLGSFMFLGPTGVGKTEVARVLAREYFGEPKYLLRLDMSEYQGNEGLTKLLGGNTGKTDSVMVKHLKNYPFCLLLLDEFEKAGPEIINLFLQILEDGRLTSGKGETLDLTHCMVIATSNAGTGEIQNGLKQNLSMEQIKQKLFSLTLANIFPPELLNRFDGIIVFSPLAPAEVEQIALLQLQNLAAQLLIKGVKLSFTKNVANEIAQKAFDPLLGARPVRRYIQDHVESFIAKLILAKKLPRGSNVVVDLEKDKLVIKQT</sequence>
<dbReference type="PANTHER" id="PTHR11638:SF18">
    <property type="entry name" value="HEAT SHOCK PROTEIN 104"/>
    <property type="match status" value="1"/>
</dbReference>
<keyword evidence="4" id="KW-1133">Transmembrane helix</keyword>
<evidence type="ECO:0000313" key="7">
    <source>
        <dbReference type="EMBL" id="PIR96425.1"/>
    </source>
</evidence>
<dbReference type="Gene3D" id="1.10.8.60">
    <property type="match status" value="2"/>
</dbReference>
<dbReference type="Proteomes" id="UP000230922">
    <property type="component" value="Unassembled WGS sequence"/>
</dbReference>
<dbReference type="CDD" id="cd19499">
    <property type="entry name" value="RecA-like_ClpB_Hsp104-like"/>
    <property type="match status" value="1"/>
</dbReference>
<keyword evidence="4" id="KW-0812">Transmembrane</keyword>
<accession>A0A2H0VBG6</accession>
<reference evidence="8" key="1">
    <citation type="submission" date="2017-09" db="EMBL/GenBank/DDBJ databases">
        <title>Depth-based differentiation of microbial function through sediment-hosted aquifers and enrichment of novel symbionts in the deep terrestrial subsurface.</title>
        <authorList>
            <person name="Probst A.J."/>
            <person name="Ladd B."/>
            <person name="Jarett J.K."/>
            <person name="Geller-Mcgrath D.E."/>
            <person name="Sieber C.M.K."/>
            <person name="Emerson J.B."/>
            <person name="Anantharaman K."/>
            <person name="Thomas B.C."/>
            <person name="Malmstrom R."/>
            <person name="Stieglmeier M."/>
            <person name="Klingl A."/>
            <person name="Woyke T."/>
            <person name="Ryan C.M."/>
            <person name="Banfield J.F."/>
        </authorList>
    </citation>
    <scope>NUCLEOTIDE SEQUENCE [LARGE SCALE GENOMIC DNA]</scope>
</reference>
<dbReference type="CDD" id="cd00009">
    <property type="entry name" value="AAA"/>
    <property type="match status" value="1"/>
</dbReference>
<dbReference type="Pfam" id="PF07724">
    <property type="entry name" value="AAA_2"/>
    <property type="match status" value="1"/>
</dbReference>
<proteinExistence type="predicted"/>
<keyword evidence="1" id="KW-0547">Nucleotide-binding</keyword>
<keyword evidence="2" id="KW-0067">ATP-binding</keyword>
<feature type="domain" description="AAA+ ATPase" evidence="5">
    <location>
        <begin position="353"/>
        <end position="488"/>
    </location>
</feature>
<dbReference type="GO" id="GO:0005737">
    <property type="term" value="C:cytoplasm"/>
    <property type="evidence" value="ECO:0007669"/>
    <property type="project" value="TreeGrafter"/>
</dbReference>
<evidence type="ECO:0000256" key="4">
    <source>
        <dbReference type="SAM" id="Phobius"/>
    </source>
</evidence>
<dbReference type="InterPro" id="IPR027417">
    <property type="entry name" value="P-loop_NTPase"/>
</dbReference>
<feature type="transmembrane region" description="Helical" evidence="4">
    <location>
        <begin position="83"/>
        <end position="101"/>
    </location>
</feature>
<dbReference type="AlphaFoldDB" id="A0A2H0VBG6"/>
<dbReference type="PRINTS" id="PR00300">
    <property type="entry name" value="CLPPROTEASEA"/>
</dbReference>
<dbReference type="Pfam" id="PF10431">
    <property type="entry name" value="ClpB_D2-small"/>
    <property type="match status" value="1"/>
</dbReference>
<feature type="transmembrane region" description="Helical" evidence="4">
    <location>
        <begin position="49"/>
        <end position="71"/>
    </location>
</feature>
<feature type="domain" description="AAA+ ATPase" evidence="5">
    <location>
        <begin position="625"/>
        <end position="793"/>
    </location>
</feature>
<dbReference type="InterPro" id="IPR050130">
    <property type="entry name" value="ClpA_ClpB"/>
</dbReference>
<name>A0A2H0VBG6_9BACT</name>
<feature type="domain" description="Clp ATPase C-terminal" evidence="6">
    <location>
        <begin position="792"/>
        <end position="881"/>
    </location>
</feature>
<dbReference type="PANTHER" id="PTHR11638">
    <property type="entry name" value="ATP-DEPENDENT CLP PROTEASE"/>
    <property type="match status" value="1"/>
</dbReference>
<evidence type="ECO:0000256" key="2">
    <source>
        <dbReference type="ARBA" id="ARBA00022840"/>
    </source>
</evidence>
<dbReference type="SMART" id="SM01086">
    <property type="entry name" value="ClpB_D2-small"/>
    <property type="match status" value="1"/>
</dbReference>
<evidence type="ECO:0000256" key="1">
    <source>
        <dbReference type="ARBA" id="ARBA00022741"/>
    </source>
</evidence>
<dbReference type="InterPro" id="IPR001270">
    <property type="entry name" value="ClpA/B"/>
</dbReference>
<dbReference type="EMBL" id="PFAK01000018">
    <property type="protein sequence ID" value="PIR96425.1"/>
    <property type="molecule type" value="Genomic_DNA"/>
</dbReference>
<dbReference type="GO" id="GO:0034605">
    <property type="term" value="P:cellular response to heat"/>
    <property type="evidence" value="ECO:0007669"/>
    <property type="project" value="TreeGrafter"/>
</dbReference>
<evidence type="ECO:0000256" key="3">
    <source>
        <dbReference type="ARBA" id="ARBA00023186"/>
    </source>
</evidence>
<protein>
    <recommendedName>
        <fullName evidence="9">Clp R domain-containing protein</fullName>
    </recommendedName>
</protein>
<dbReference type="GO" id="GO:0005524">
    <property type="term" value="F:ATP binding"/>
    <property type="evidence" value="ECO:0007669"/>
    <property type="project" value="UniProtKB-KW"/>
</dbReference>
<evidence type="ECO:0000313" key="8">
    <source>
        <dbReference type="Proteomes" id="UP000230922"/>
    </source>
</evidence>
<dbReference type="InterPro" id="IPR003959">
    <property type="entry name" value="ATPase_AAA_core"/>
</dbReference>
<organism evidence="7 8">
    <name type="scientific">Candidatus Doudnabacteria bacterium CG10_big_fil_rev_8_21_14_0_10_42_18</name>
    <dbReference type="NCBI Taxonomy" id="1974552"/>
    <lineage>
        <taxon>Bacteria</taxon>
        <taxon>Candidatus Doudnaibacteriota</taxon>
    </lineage>
</organism>
<evidence type="ECO:0000259" key="5">
    <source>
        <dbReference type="SMART" id="SM00382"/>
    </source>
</evidence>
<dbReference type="SUPFAM" id="SSF52540">
    <property type="entry name" value="P-loop containing nucleoside triphosphate hydrolases"/>
    <property type="match status" value="2"/>
</dbReference>
<comment type="caution">
    <text evidence="7">The sequence shown here is derived from an EMBL/GenBank/DDBJ whole genome shotgun (WGS) entry which is preliminary data.</text>
</comment>
<keyword evidence="4" id="KW-0472">Membrane</keyword>
<dbReference type="InterPro" id="IPR003593">
    <property type="entry name" value="AAA+_ATPase"/>
</dbReference>
<dbReference type="Gene3D" id="3.40.50.300">
    <property type="entry name" value="P-loop containing nucleotide triphosphate hydrolases"/>
    <property type="match status" value="2"/>
</dbReference>
<evidence type="ECO:0000259" key="6">
    <source>
        <dbReference type="SMART" id="SM01086"/>
    </source>
</evidence>
<dbReference type="SMART" id="SM00382">
    <property type="entry name" value="AAA"/>
    <property type="match status" value="2"/>
</dbReference>
<evidence type="ECO:0008006" key="9">
    <source>
        <dbReference type="Google" id="ProtNLM"/>
    </source>
</evidence>
<keyword evidence="3" id="KW-0143">Chaperone</keyword>
<dbReference type="GO" id="GO:0016887">
    <property type="term" value="F:ATP hydrolysis activity"/>
    <property type="evidence" value="ECO:0007669"/>
    <property type="project" value="InterPro"/>
</dbReference>
<dbReference type="Pfam" id="PF00004">
    <property type="entry name" value="AAA"/>
    <property type="match status" value="1"/>
</dbReference>
<dbReference type="InterPro" id="IPR019489">
    <property type="entry name" value="Clp_ATPase_C"/>
</dbReference>